<comment type="caution">
    <text evidence="5">The sequence shown here is derived from an EMBL/GenBank/DDBJ whole genome shotgun (WGS) entry which is preliminary data.</text>
</comment>
<comment type="similarity">
    <text evidence="2">Belongs to the bacterial solute-binding protein 5 family.</text>
</comment>
<dbReference type="InterPro" id="IPR000914">
    <property type="entry name" value="SBP_5_dom"/>
</dbReference>
<dbReference type="PIRSF" id="PIRSF002741">
    <property type="entry name" value="MppA"/>
    <property type="match status" value="1"/>
</dbReference>
<protein>
    <submittedName>
        <fullName evidence="5">ABC transporter substrate-binding protein</fullName>
    </submittedName>
</protein>
<accession>A0A418V101</accession>
<evidence type="ECO:0000256" key="1">
    <source>
        <dbReference type="ARBA" id="ARBA00004418"/>
    </source>
</evidence>
<dbReference type="PANTHER" id="PTHR30290">
    <property type="entry name" value="PERIPLASMIC BINDING COMPONENT OF ABC TRANSPORTER"/>
    <property type="match status" value="1"/>
</dbReference>
<dbReference type="AlphaFoldDB" id="A0A418V101"/>
<dbReference type="CDD" id="cd08502">
    <property type="entry name" value="PBP2_NikA_DppA_OppA_like_16"/>
    <property type="match status" value="1"/>
</dbReference>
<dbReference type="GO" id="GO:0015833">
    <property type="term" value="P:peptide transport"/>
    <property type="evidence" value="ECO:0007669"/>
    <property type="project" value="TreeGrafter"/>
</dbReference>
<dbReference type="InterPro" id="IPR030678">
    <property type="entry name" value="Peptide/Ni-bd"/>
</dbReference>
<name>A0A418V101_RHOPL</name>
<evidence type="ECO:0000259" key="4">
    <source>
        <dbReference type="Pfam" id="PF00496"/>
    </source>
</evidence>
<comment type="subcellular location">
    <subcellularLocation>
        <location evidence="1">Periplasm</location>
    </subcellularLocation>
</comment>
<gene>
    <name evidence="5" type="ORF">D4Q52_20340</name>
</gene>
<evidence type="ECO:0000256" key="2">
    <source>
        <dbReference type="ARBA" id="ARBA00005695"/>
    </source>
</evidence>
<proteinExistence type="inferred from homology"/>
<evidence type="ECO:0000313" key="5">
    <source>
        <dbReference type="EMBL" id="RJF69510.1"/>
    </source>
</evidence>
<dbReference type="EMBL" id="QYYD01000023">
    <property type="protein sequence ID" value="RJF69510.1"/>
    <property type="molecule type" value="Genomic_DNA"/>
</dbReference>
<sequence length="552" mass="60916">MINASRDRRPPPWRHFKQGESIVNFRQSALNWRRIAGIMAVAATAAFGAASTAAQAETVLRMAKTSIPRILDPHFTTSFTERDFGYLIYDTLFAVDHTFTVKPQMVESWTVSDDRLSYTFKLRDGLTFHNGAPVRSADCIASIQRWAQRDGMGQKLAGLTKEWTAVDDRTFKLTLSRPYGFVLETLGKVGASVPFIMPESVAKTPITETIKDYTGSGPFVFDQSAGTSGVKLVFRRFDKYVPRSEPADWATGGKVAKVDKVEWIEFRDPMTAVNALTNREIDFIHELPHDLAPLLESDRKVKVMVYNELGQLGFIRFNSLFPPFNDVNARRAVLLAVNQKDFLQGLVGNEKYYSVCRSIYSCGSPYETDAGVPAVDLAKAKQALKASSYDGSPIVQFAATNSATIGPLSEVLTRVLKDVGFNVKVEAMDFQTFTRKRLSQSPPADGGWNIALSTWTGPDVVDPVVNVSLGGAGLKAQWGWPSLPEIDALRDRFASTADPAERKTIAAEIQKLNYEQAIYIPTGTFKALAAYADNVKGIEPAPALMLWGISKN</sequence>
<dbReference type="Pfam" id="PF00496">
    <property type="entry name" value="SBP_bac_5"/>
    <property type="match status" value="1"/>
</dbReference>
<dbReference type="GO" id="GO:0030288">
    <property type="term" value="C:outer membrane-bounded periplasmic space"/>
    <property type="evidence" value="ECO:0007669"/>
    <property type="project" value="UniProtKB-ARBA"/>
</dbReference>
<keyword evidence="3" id="KW-0732">Signal</keyword>
<dbReference type="InterPro" id="IPR039424">
    <property type="entry name" value="SBP_5"/>
</dbReference>
<dbReference type="Gene3D" id="3.40.190.10">
    <property type="entry name" value="Periplasmic binding protein-like II"/>
    <property type="match status" value="1"/>
</dbReference>
<dbReference type="PANTHER" id="PTHR30290:SF38">
    <property type="entry name" value="D,D-DIPEPTIDE-BINDING PERIPLASMIC PROTEIN DDPA-RELATED"/>
    <property type="match status" value="1"/>
</dbReference>
<reference evidence="5 6" key="1">
    <citation type="submission" date="2018-09" db="EMBL/GenBank/DDBJ databases">
        <title>Draft genome sequence of Rhodopseudomonas palustris 2.1.18.</title>
        <authorList>
            <person name="Robertson S.L."/>
            <person name="Meyer T.E."/>
            <person name="Kyndt J.A."/>
        </authorList>
    </citation>
    <scope>NUCLEOTIDE SEQUENCE [LARGE SCALE GENOMIC DNA]</scope>
    <source>
        <strain evidence="5 6">2.1.18</strain>
    </source>
</reference>
<dbReference type="Proteomes" id="UP000285523">
    <property type="component" value="Unassembled WGS sequence"/>
</dbReference>
<dbReference type="Gene3D" id="3.10.105.10">
    <property type="entry name" value="Dipeptide-binding Protein, Domain 3"/>
    <property type="match status" value="1"/>
</dbReference>
<dbReference type="SUPFAM" id="SSF53850">
    <property type="entry name" value="Periplasmic binding protein-like II"/>
    <property type="match status" value="1"/>
</dbReference>
<dbReference type="GO" id="GO:1904680">
    <property type="term" value="F:peptide transmembrane transporter activity"/>
    <property type="evidence" value="ECO:0007669"/>
    <property type="project" value="TreeGrafter"/>
</dbReference>
<dbReference type="GO" id="GO:0043190">
    <property type="term" value="C:ATP-binding cassette (ABC) transporter complex"/>
    <property type="evidence" value="ECO:0007669"/>
    <property type="project" value="InterPro"/>
</dbReference>
<feature type="domain" description="Solute-binding protein family 5" evidence="4">
    <location>
        <begin position="100"/>
        <end position="462"/>
    </location>
</feature>
<evidence type="ECO:0000256" key="3">
    <source>
        <dbReference type="ARBA" id="ARBA00022729"/>
    </source>
</evidence>
<organism evidence="5 6">
    <name type="scientific">Rhodopseudomonas palustris</name>
    <dbReference type="NCBI Taxonomy" id="1076"/>
    <lineage>
        <taxon>Bacteria</taxon>
        <taxon>Pseudomonadati</taxon>
        <taxon>Pseudomonadota</taxon>
        <taxon>Alphaproteobacteria</taxon>
        <taxon>Hyphomicrobiales</taxon>
        <taxon>Nitrobacteraceae</taxon>
        <taxon>Rhodopseudomonas</taxon>
    </lineage>
</organism>
<evidence type="ECO:0000313" key="6">
    <source>
        <dbReference type="Proteomes" id="UP000285523"/>
    </source>
</evidence>